<dbReference type="EMBL" id="QSFP01000013">
    <property type="protein sequence ID" value="RHA66229.1"/>
    <property type="molecule type" value="Genomic_DNA"/>
</dbReference>
<feature type="transmembrane region" description="Helical" evidence="1">
    <location>
        <begin position="97"/>
        <end position="117"/>
    </location>
</feature>
<evidence type="ECO:0000313" key="4">
    <source>
        <dbReference type="Proteomes" id="UP000284465"/>
    </source>
</evidence>
<dbReference type="RefSeq" id="WP_118591688.1">
    <property type="nucleotide sequence ID" value="NZ_JADNLD010000029.1"/>
</dbReference>
<dbReference type="Proteomes" id="UP000479531">
    <property type="component" value="Unassembled WGS sequence"/>
</dbReference>
<evidence type="ECO:0000313" key="3">
    <source>
        <dbReference type="EMBL" id="RHA66229.1"/>
    </source>
</evidence>
<keyword evidence="1" id="KW-0812">Transmembrane</keyword>
<feature type="transmembrane region" description="Helical" evidence="1">
    <location>
        <begin position="252"/>
        <end position="272"/>
    </location>
</feature>
<evidence type="ECO:0008006" key="6">
    <source>
        <dbReference type="Google" id="ProtNLM"/>
    </source>
</evidence>
<feature type="transmembrane region" description="Helical" evidence="1">
    <location>
        <begin position="524"/>
        <end position="546"/>
    </location>
</feature>
<reference evidence="2 5" key="2">
    <citation type="submission" date="2019-10" db="EMBL/GenBank/DDBJ databases">
        <title>Roseburia spp. ameliorate alcoholic fatty liver via restoration of gut barrier function.</title>
        <authorList>
            <person name="Seo B."/>
            <person name="Ko G."/>
        </authorList>
    </citation>
    <scope>NUCLEOTIDE SEQUENCE [LARGE SCALE GENOMIC DNA]</scope>
    <source>
        <strain evidence="2 5">SNUG30017</strain>
    </source>
</reference>
<gene>
    <name evidence="3" type="ORF">DW927_11860</name>
    <name evidence="2" type="ORF">GCK47_16695</name>
</gene>
<dbReference type="EMBL" id="WGGT01000028">
    <property type="protein sequence ID" value="MVQ47278.1"/>
    <property type="molecule type" value="Genomic_DNA"/>
</dbReference>
<keyword evidence="1" id="KW-1133">Transmembrane helix</keyword>
<feature type="transmembrane region" description="Helical" evidence="1">
    <location>
        <begin position="68"/>
        <end position="91"/>
    </location>
</feature>
<sequence length="551" mass="63029">MKKLRKEKNVKKETAHENAINVNSIKKSISGKEKVKSEKVEKKSKIRWLWLLNPNNLAKEIHVYGYDFSWLTHAFFIIGSVIGISAIGLLYKLRPEYLIIAIIVAVALIPMCIEQIYKQMFEQKRFADVLEYMDQMLYSFQKTGKILSALQETRESFKEGNMKECIDKAIEHIIGGKTFDENGALEKEALEMIEEKYMCDKIVTMHDLLYNSEDTGGDNKNSILLMLEDIENWKKRGYTLLATKKTAHIDNIISIGMASALTLSVLYTFNYMNTLYENMTNSTSIFDVTLTQISSLVFILCMYFVLLKSFKMQTDSPLNEMNSVSEKDLLRDYEFIVNFDDNKQKKKSLFYAAPFAVGTIIALCYQKNTIAILLLLIAIFMLRQHKLGYNVAKKSVEKGLYASISQWFMQMSLLLQHNNVHVSLAKSMKNAPVIIQKELEKLMERLEQNPDSIESYGSFFKEFDAPEIQSCMKMLYSISENGVGDSDQQIKNLIESVNKLQGKADELNNESIAFKMKMIFTYPVLVASLKLLVDMTVGLLVTLQILGQLAV</sequence>
<comment type="caution">
    <text evidence="3">The sequence shown here is derived from an EMBL/GenBank/DDBJ whole genome shotgun (WGS) entry which is preliminary data.</text>
</comment>
<name>A0A3R6EJS5_9FIRM</name>
<organism evidence="3 4">
    <name type="scientific">Roseburia intestinalis</name>
    <dbReference type="NCBI Taxonomy" id="166486"/>
    <lineage>
        <taxon>Bacteria</taxon>
        <taxon>Bacillati</taxon>
        <taxon>Bacillota</taxon>
        <taxon>Clostridia</taxon>
        <taxon>Lachnospirales</taxon>
        <taxon>Lachnospiraceae</taxon>
        <taxon>Roseburia</taxon>
    </lineage>
</organism>
<dbReference type="AlphaFoldDB" id="A0A3R6EJS5"/>
<accession>A0A3R6EJS5</accession>
<reference evidence="3 4" key="1">
    <citation type="submission" date="2018-08" db="EMBL/GenBank/DDBJ databases">
        <title>A genome reference for cultivated species of the human gut microbiota.</title>
        <authorList>
            <person name="Zou Y."/>
            <person name="Xue W."/>
            <person name="Luo G."/>
        </authorList>
    </citation>
    <scope>NUCLEOTIDE SEQUENCE [LARGE SCALE GENOMIC DNA]</scope>
    <source>
        <strain evidence="3 4">AM43-11</strain>
    </source>
</reference>
<evidence type="ECO:0000313" key="5">
    <source>
        <dbReference type="Proteomes" id="UP000479531"/>
    </source>
</evidence>
<dbReference type="Proteomes" id="UP000284465">
    <property type="component" value="Unassembled WGS sequence"/>
</dbReference>
<feature type="transmembrane region" description="Helical" evidence="1">
    <location>
        <begin position="349"/>
        <end position="380"/>
    </location>
</feature>
<proteinExistence type="predicted"/>
<protein>
    <recommendedName>
        <fullName evidence="6">Flp pilus assembly protein TadB</fullName>
    </recommendedName>
</protein>
<evidence type="ECO:0000313" key="2">
    <source>
        <dbReference type="EMBL" id="MVQ47278.1"/>
    </source>
</evidence>
<keyword evidence="1" id="KW-0472">Membrane</keyword>
<feature type="transmembrane region" description="Helical" evidence="1">
    <location>
        <begin position="284"/>
        <end position="306"/>
    </location>
</feature>
<evidence type="ECO:0000256" key="1">
    <source>
        <dbReference type="SAM" id="Phobius"/>
    </source>
</evidence>